<evidence type="ECO:0000313" key="3">
    <source>
        <dbReference type="Proteomes" id="UP000177026"/>
    </source>
</evidence>
<organism evidence="2 3">
    <name type="scientific">Candidatus Roizmanbacteria bacterium RIFCSPHIGHO2_01_FULL_39_8</name>
    <dbReference type="NCBI Taxonomy" id="1802033"/>
    <lineage>
        <taxon>Bacteria</taxon>
        <taxon>Candidatus Roizmaniibacteriota</taxon>
    </lineage>
</organism>
<evidence type="ECO:0000256" key="1">
    <source>
        <dbReference type="SAM" id="Phobius"/>
    </source>
</evidence>
<keyword evidence="1" id="KW-0812">Transmembrane</keyword>
<reference evidence="2 3" key="1">
    <citation type="journal article" date="2016" name="Nat. Commun.">
        <title>Thousands of microbial genomes shed light on interconnected biogeochemical processes in an aquifer system.</title>
        <authorList>
            <person name="Anantharaman K."/>
            <person name="Brown C.T."/>
            <person name="Hug L.A."/>
            <person name="Sharon I."/>
            <person name="Castelle C.J."/>
            <person name="Probst A.J."/>
            <person name="Thomas B.C."/>
            <person name="Singh A."/>
            <person name="Wilkins M.J."/>
            <person name="Karaoz U."/>
            <person name="Brodie E.L."/>
            <person name="Williams K.H."/>
            <person name="Hubbard S.S."/>
            <person name="Banfield J.F."/>
        </authorList>
    </citation>
    <scope>NUCLEOTIDE SEQUENCE [LARGE SCALE GENOMIC DNA]</scope>
</reference>
<keyword evidence="1" id="KW-0472">Membrane</keyword>
<accession>A0A1F7GGN2</accession>
<dbReference type="AlphaFoldDB" id="A0A1F7GGN2"/>
<comment type="caution">
    <text evidence="2">The sequence shown here is derived from an EMBL/GenBank/DDBJ whole genome shotgun (WGS) entry which is preliminary data.</text>
</comment>
<evidence type="ECO:0000313" key="2">
    <source>
        <dbReference type="EMBL" id="OGK18097.1"/>
    </source>
</evidence>
<protein>
    <submittedName>
        <fullName evidence="2">Uncharacterized protein</fullName>
    </submittedName>
</protein>
<dbReference type="EMBL" id="MFZI01000076">
    <property type="protein sequence ID" value="OGK18097.1"/>
    <property type="molecule type" value="Genomic_DNA"/>
</dbReference>
<sequence length="78" mass="8681">MYYPKARVLLKKALFFLPILLILPFIIIFDSLVYFITRPSCLTCGNLLEFLKTGSLSISLIGGVIGYKLKKNHGSNGS</sequence>
<dbReference type="Proteomes" id="UP000177026">
    <property type="component" value="Unassembled WGS sequence"/>
</dbReference>
<feature type="transmembrane region" description="Helical" evidence="1">
    <location>
        <begin position="12"/>
        <end position="36"/>
    </location>
</feature>
<gene>
    <name evidence="2" type="ORF">A2866_03140</name>
</gene>
<keyword evidence="1" id="KW-1133">Transmembrane helix</keyword>
<proteinExistence type="predicted"/>
<name>A0A1F7GGN2_9BACT</name>